<gene>
    <name evidence="2" type="ORF">NP590_16385</name>
</gene>
<dbReference type="Pfam" id="PF02655">
    <property type="entry name" value="ATP-grasp_3"/>
    <property type="match status" value="1"/>
</dbReference>
<evidence type="ECO:0000313" key="2">
    <source>
        <dbReference type="EMBL" id="MCQ8105691.1"/>
    </source>
</evidence>
<dbReference type="RefSeq" id="WP_256603708.1">
    <property type="nucleotide sequence ID" value="NZ_JANIBJ010000035.1"/>
</dbReference>
<dbReference type="EMBL" id="JANIBJ010000035">
    <property type="protein sequence ID" value="MCQ8105691.1"/>
    <property type="molecule type" value="Genomic_DNA"/>
</dbReference>
<dbReference type="InterPro" id="IPR016677">
    <property type="entry name" value="UCP016817_carboligase"/>
</dbReference>
<dbReference type="InterPro" id="IPR003806">
    <property type="entry name" value="ATP-grasp_PylC-type"/>
</dbReference>
<dbReference type="Proteomes" id="UP001524499">
    <property type="component" value="Unassembled WGS sequence"/>
</dbReference>
<evidence type="ECO:0000313" key="3">
    <source>
        <dbReference type="Proteomes" id="UP001524499"/>
    </source>
</evidence>
<sequence>MSIPLRLLVIGRSARMLAQLAVDAGFQVVAIDCYADLDTCRLATETVRVADLAVADIAEAVEALTQKHGLTHAVYGSGFEAHVDSLRYLESRLIVLGNPPTLFMRFQDKPAFFRHLQQLAIPYPDTVFSPPAADQAWLVKPMRGEGGFAISRHCLEQTVDAGRFYWQRYLNGQAMSVLFVADHGKIKLFGFNRQWIAEGHEQPFTFAGIANHAHVSSQNRALLVEWLDGLGKVYPLRGLGSLDFIVKDGQCYMLELNARIPASAQLYGKSVFTAHCLACLGRTVEIGSSEPAGFHTVFARNDLLISSGVSWPEWVVDRPADGAFVGKGRPVCSIIAGGNDAQQVEDRLRRRQLIIENFLYTGHLTHAIPS</sequence>
<reference evidence="2 3" key="1">
    <citation type="submission" date="2022-07" db="EMBL/GenBank/DDBJ databases">
        <title>Methylomonas rivi sp. nov., Methylomonas rosea sp. nov., Methylomonas aureus sp. nov. and Methylomonas subterranea sp. nov., four novel methanotrophs isolated from a freshwater creek and the deep terrestrial subsurface.</title>
        <authorList>
            <person name="Abin C."/>
            <person name="Sankaranarayanan K."/>
            <person name="Garner C."/>
            <person name="Sindelar R."/>
            <person name="Kotary K."/>
            <person name="Garner R."/>
            <person name="Barclay S."/>
            <person name="Lawson P."/>
            <person name="Krumholz L."/>
        </authorList>
    </citation>
    <scope>NUCLEOTIDE SEQUENCE [LARGE SCALE GENOMIC DNA]</scope>
    <source>
        <strain evidence="2 3">SURF-2</strain>
    </source>
</reference>
<dbReference type="InterPro" id="IPR005479">
    <property type="entry name" value="CPAse_ATP-bd"/>
</dbReference>
<accession>A0ABT1TKE7</accession>
<protein>
    <submittedName>
        <fullName evidence="2">ATP-grasp domain-containing protein</fullName>
    </submittedName>
</protein>
<dbReference type="PROSITE" id="PS00867">
    <property type="entry name" value="CPSASE_2"/>
    <property type="match status" value="1"/>
</dbReference>
<dbReference type="PIRSF" id="PIRSF016817">
    <property type="entry name" value="UCP016817_carboligase"/>
    <property type="match status" value="1"/>
</dbReference>
<feature type="domain" description="Carbamoyl phosphate synthase ATP-binding" evidence="1">
    <location>
        <begin position="253"/>
        <end position="260"/>
    </location>
</feature>
<keyword evidence="3" id="KW-1185">Reference proteome</keyword>
<comment type="caution">
    <text evidence="2">The sequence shown here is derived from an EMBL/GenBank/DDBJ whole genome shotgun (WGS) entry which is preliminary data.</text>
</comment>
<dbReference type="Gene3D" id="3.30.470.20">
    <property type="entry name" value="ATP-grasp fold, B domain"/>
    <property type="match status" value="1"/>
</dbReference>
<organism evidence="2 3">
    <name type="scientific">Methylomonas subterranea</name>
    <dbReference type="NCBI Taxonomy" id="2952225"/>
    <lineage>
        <taxon>Bacteria</taxon>
        <taxon>Pseudomonadati</taxon>
        <taxon>Pseudomonadota</taxon>
        <taxon>Gammaproteobacteria</taxon>
        <taxon>Methylococcales</taxon>
        <taxon>Methylococcaceae</taxon>
        <taxon>Methylomonas</taxon>
    </lineage>
</organism>
<dbReference type="SUPFAM" id="SSF56059">
    <property type="entry name" value="Glutathione synthetase ATP-binding domain-like"/>
    <property type="match status" value="1"/>
</dbReference>
<evidence type="ECO:0000259" key="1">
    <source>
        <dbReference type="PROSITE" id="PS00867"/>
    </source>
</evidence>
<name>A0ABT1TKE7_9GAMM</name>
<proteinExistence type="predicted"/>